<sequence length="102" mass="11925">MGFSIFIRLWIASVFGKVKISEKYKHLDYIVENNYVLRIENGWTEVNGFPFATYSDWYTITNYGKKAMWGKSELLHTKIISWCAVFISLLALGFSIYTHLTK</sequence>
<dbReference type="AlphaFoldDB" id="A0A917LYR7"/>
<keyword evidence="1" id="KW-1133">Transmembrane helix</keyword>
<accession>A0A917LYR7</accession>
<dbReference type="RefSeq" id="WP_188453765.1">
    <property type="nucleotide sequence ID" value="NZ_BMFR01000001.1"/>
</dbReference>
<dbReference type="EMBL" id="BMFR01000001">
    <property type="protein sequence ID" value="GGG64495.1"/>
    <property type="molecule type" value="Genomic_DNA"/>
</dbReference>
<keyword evidence="1" id="KW-0472">Membrane</keyword>
<reference evidence="2" key="2">
    <citation type="submission" date="2020-09" db="EMBL/GenBank/DDBJ databases">
        <authorList>
            <person name="Sun Q."/>
            <person name="Zhou Y."/>
        </authorList>
    </citation>
    <scope>NUCLEOTIDE SEQUENCE</scope>
    <source>
        <strain evidence="2">CGMCC 1.12754</strain>
    </source>
</reference>
<gene>
    <name evidence="2" type="ORF">GCM10011398_05110</name>
</gene>
<keyword evidence="1" id="KW-0812">Transmembrane</keyword>
<comment type="caution">
    <text evidence="2">The sequence shown here is derived from an EMBL/GenBank/DDBJ whole genome shotgun (WGS) entry which is preliminary data.</text>
</comment>
<reference evidence="2" key="1">
    <citation type="journal article" date="2014" name="Int. J. Syst. Evol. Microbiol.">
        <title>Complete genome sequence of Corynebacterium casei LMG S-19264T (=DSM 44701T), isolated from a smear-ripened cheese.</title>
        <authorList>
            <consortium name="US DOE Joint Genome Institute (JGI-PGF)"/>
            <person name="Walter F."/>
            <person name="Albersmeier A."/>
            <person name="Kalinowski J."/>
            <person name="Ruckert C."/>
        </authorList>
    </citation>
    <scope>NUCLEOTIDE SEQUENCE</scope>
    <source>
        <strain evidence="2">CGMCC 1.12754</strain>
    </source>
</reference>
<proteinExistence type="predicted"/>
<dbReference type="Proteomes" id="UP000622860">
    <property type="component" value="Unassembled WGS sequence"/>
</dbReference>
<feature type="transmembrane region" description="Helical" evidence="1">
    <location>
        <begin position="79"/>
        <end position="100"/>
    </location>
</feature>
<evidence type="ECO:0000256" key="1">
    <source>
        <dbReference type="SAM" id="Phobius"/>
    </source>
</evidence>
<organism evidence="2 3">
    <name type="scientific">Virgibacillus oceani</name>
    <dbReference type="NCBI Taxonomy" id="1479511"/>
    <lineage>
        <taxon>Bacteria</taxon>
        <taxon>Bacillati</taxon>
        <taxon>Bacillota</taxon>
        <taxon>Bacilli</taxon>
        <taxon>Bacillales</taxon>
        <taxon>Bacillaceae</taxon>
        <taxon>Virgibacillus</taxon>
    </lineage>
</organism>
<name>A0A917LYR7_9BACI</name>
<evidence type="ECO:0000313" key="2">
    <source>
        <dbReference type="EMBL" id="GGG64495.1"/>
    </source>
</evidence>
<evidence type="ECO:0000313" key="3">
    <source>
        <dbReference type="Proteomes" id="UP000622860"/>
    </source>
</evidence>
<protein>
    <submittedName>
        <fullName evidence="2">Uncharacterized protein</fullName>
    </submittedName>
</protein>
<keyword evidence="3" id="KW-1185">Reference proteome</keyword>